<protein>
    <submittedName>
        <fullName evidence="3">Uncharacterized protein</fullName>
    </submittedName>
</protein>
<accession>A0A6A6TAI6</accession>
<evidence type="ECO:0000256" key="1">
    <source>
        <dbReference type="SAM" id="Phobius"/>
    </source>
</evidence>
<name>A0A6A6TAI6_9PLEO</name>
<feature type="signal peptide" evidence="2">
    <location>
        <begin position="1"/>
        <end position="24"/>
    </location>
</feature>
<evidence type="ECO:0000313" key="3">
    <source>
        <dbReference type="EMBL" id="KAF2655594.1"/>
    </source>
</evidence>
<gene>
    <name evidence="3" type="ORF">K491DRAFT_423715</name>
</gene>
<feature type="chain" id="PRO_5025370444" evidence="2">
    <location>
        <begin position="25"/>
        <end position="225"/>
    </location>
</feature>
<sequence length="225" mass="24612">MQIIRVASRASSLAFLSFPFQICAQSASTSQKISCGYSNTTHALTFTTSSIPVASYCFDFAELFRGNATQGFVNQTKVLSSGAFGEAGIHWQLENVDTFDLQGNYTSVLYHQHIPNPASHDWKPGHYAERVAMIYGGTSCTEANPSGNKTLLPWYGFSCWSEDEGSCGTTPYKIGSFNLGSGVDKKNQHTCWMFAEEGAAPRVSTSFWSMLGILVGTYLAFWLAL</sequence>
<keyword evidence="1" id="KW-0812">Transmembrane</keyword>
<organism evidence="3 4">
    <name type="scientific">Lophiostoma macrostomum CBS 122681</name>
    <dbReference type="NCBI Taxonomy" id="1314788"/>
    <lineage>
        <taxon>Eukaryota</taxon>
        <taxon>Fungi</taxon>
        <taxon>Dikarya</taxon>
        <taxon>Ascomycota</taxon>
        <taxon>Pezizomycotina</taxon>
        <taxon>Dothideomycetes</taxon>
        <taxon>Pleosporomycetidae</taxon>
        <taxon>Pleosporales</taxon>
        <taxon>Lophiostomataceae</taxon>
        <taxon>Lophiostoma</taxon>
    </lineage>
</organism>
<reference evidence="3" key="1">
    <citation type="journal article" date="2020" name="Stud. Mycol.">
        <title>101 Dothideomycetes genomes: a test case for predicting lifestyles and emergence of pathogens.</title>
        <authorList>
            <person name="Haridas S."/>
            <person name="Albert R."/>
            <person name="Binder M."/>
            <person name="Bloem J."/>
            <person name="Labutti K."/>
            <person name="Salamov A."/>
            <person name="Andreopoulos B."/>
            <person name="Baker S."/>
            <person name="Barry K."/>
            <person name="Bills G."/>
            <person name="Bluhm B."/>
            <person name="Cannon C."/>
            <person name="Castanera R."/>
            <person name="Culley D."/>
            <person name="Daum C."/>
            <person name="Ezra D."/>
            <person name="Gonzalez J."/>
            <person name="Henrissat B."/>
            <person name="Kuo A."/>
            <person name="Liang C."/>
            <person name="Lipzen A."/>
            <person name="Lutzoni F."/>
            <person name="Magnuson J."/>
            <person name="Mondo S."/>
            <person name="Nolan M."/>
            <person name="Ohm R."/>
            <person name="Pangilinan J."/>
            <person name="Park H.-J."/>
            <person name="Ramirez L."/>
            <person name="Alfaro M."/>
            <person name="Sun H."/>
            <person name="Tritt A."/>
            <person name="Yoshinaga Y."/>
            <person name="Zwiers L.-H."/>
            <person name="Turgeon B."/>
            <person name="Goodwin S."/>
            <person name="Spatafora J."/>
            <person name="Crous P."/>
            <person name="Grigoriev I."/>
        </authorList>
    </citation>
    <scope>NUCLEOTIDE SEQUENCE</scope>
    <source>
        <strain evidence="3">CBS 122681</strain>
    </source>
</reference>
<dbReference type="OrthoDB" id="3878372at2759"/>
<dbReference type="Proteomes" id="UP000799324">
    <property type="component" value="Unassembled WGS sequence"/>
</dbReference>
<dbReference type="EMBL" id="MU004347">
    <property type="protein sequence ID" value="KAF2655594.1"/>
    <property type="molecule type" value="Genomic_DNA"/>
</dbReference>
<keyword evidence="4" id="KW-1185">Reference proteome</keyword>
<feature type="transmembrane region" description="Helical" evidence="1">
    <location>
        <begin position="207"/>
        <end position="224"/>
    </location>
</feature>
<evidence type="ECO:0000256" key="2">
    <source>
        <dbReference type="SAM" id="SignalP"/>
    </source>
</evidence>
<evidence type="ECO:0000313" key="4">
    <source>
        <dbReference type="Proteomes" id="UP000799324"/>
    </source>
</evidence>
<proteinExistence type="predicted"/>
<dbReference type="AlphaFoldDB" id="A0A6A6TAI6"/>
<keyword evidence="1" id="KW-0472">Membrane</keyword>
<keyword evidence="2" id="KW-0732">Signal</keyword>
<keyword evidence="1" id="KW-1133">Transmembrane helix</keyword>